<dbReference type="EMBL" id="CP010802">
    <property type="protein sequence ID" value="ALC17037.1"/>
    <property type="molecule type" value="Genomic_DNA"/>
</dbReference>
<dbReference type="STRING" id="1603606.DSOUD_2273"/>
<reference evidence="1 2" key="1">
    <citation type="submission" date="2015-07" db="EMBL/GenBank/DDBJ databases">
        <title>Isolation and Genomic Characterization of a Novel Halophilic Metal-Reducing Deltaproteobacterium from the Deep Subsurface.</title>
        <authorList>
            <person name="Badalamenti J.P."/>
            <person name="Summers Z.M."/>
            <person name="Gralnick J.A."/>
            <person name="Bond D.R."/>
        </authorList>
    </citation>
    <scope>NUCLEOTIDE SEQUENCE [LARGE SCALE GENOMIC DNA]</scope>
    <source>
        <strain evidence="1 2">WTL</strain>
    </source>
</reference>
<dbReference type="AlphaFoldDB" id="A0A0M4DIJ8"/>
<evidence type="ECO:0000313" key="1">
    <source>
        <dbReference type="EMBL" id="ALC17037.1"/>
    </source>
</evidence>
<dbReference type="KEGG" id="des:DSOUD_2273"/>
<evidence type="ECO:0000313" key="2">
    <source>
        <dbReference type="Proteomes" id="UP000057158"/>
    </source>
</evidence>
<dbReference type="Proteomes" id="UP000057158">
    <property type="component" value="Chromosome"/>
</dbReference>
<proteinExistence type="predicted"/>
<gene>
    <name evidence="1" type="ORF">DSOUD_2273</name>
</gene>
<name>A0A0M4DIJ8_9BACT</name>
<keyword evidence="2" id="KW-1185">Reference proteome</keyword>
<organism evidence="1 2">
    <name type="scientific">Desulfuromonas soudanensis</name>
    <dbReference type="NCBI Taxonomy" id="1603606"/>
    <lineage>
        <taxon>Bacteria</taxon>
        <taxon>Pseudomonadati</taxon>
        <taxon>Thermodesulfobacteriota</taxon>
        <taxon>Desulfuromonadia</taxon>
        <taxon>Desulfuromonadales</taxon>
        <taxon>Desulfuromonadaceae</taxon>
        <taxon>Desulfuromonas</taxon>
    </lineage>
</organism>
<accession>A0A0M4DIJ8</accession>
<protein>
    <submittedName>
        <fullName evidence="1">Uncharacterized protein</fullName>
    </submittedName>
</protein>
<sequence>MTFVSGRYIVFWQGIVSPHMAFLAKELVAMGYNVAYIVGAVMSEERAAMGWQAPSIPEVRLEFVENVTQVETLLNTFPEDTIHIVQGIRG</sequence>
<dbReference type="PATRIC" id="fig|1603606.3.peg.2458"/>